<evidence type="ECO:0000313" key="2">
    <source>
        <dbReference type="Proteomes" id="UP000219068"/>
    </source>
</evidence>
<dbReference type="RefSeq" id="WP_097052960.1">
    <property type="nucleotide sequence ID" value="NZ_OBMM01000005.1"/>
</dbReference>
<dbReference type="AlphaFoldDB" id="A0A285TUD9"/>
<dbReference type="EMBL" id="OBMM01000005">
    <property type="protein sequence ID" value="SOC27497.1"/>
    <property type="molecule type" value="Genomic_DNA"/>
</dbReference>
<protein>
    <submittedName>
        <fullName evidence="1">Uncharacterized protein</fullName>
    </submittedName>
</protein>
<proteinExistence type="predicted"/>
<gene>
    <name evidence="1" type="ORF">SAMN05428964_105439</name>
</gene>
<reference evidence="1 2" key="1">
    <citation type="submission" date="2017-08" db="EMBL/GenBank/DDBJ databases">
        <authorList>
            <person name="de Groot N.N."/>
        </authorList>
    </citation>
    <scope>NUCLEOTIDE SEQUENCE [LARGE SCALE GENOMIC DNA]</scope>
    <source>
        <strain evidence="1 2">USBA 78</strain>
    </source>
</reference>
<sequence length="317" mass="35029">MVSPQNGTTVPGQSITNLQMVLFDIHEYQELRVSNEFTLVCEQMKGAAKIDPNGVSKPAHPLQKELTRLTLLSEELNRMHKVIFEDLESLYPPIGSSLVIEHPSRGRLVSEVSGLVKEPLKLSSSAQSSRIRMTTENPMSLGNGVKVIRATCPRPADTKQTIGKLPPKGTPATVVGINPGDEFPVVVAFRDMAGQIFLTNIMAREAKMLARATNSQNEDVDFHFYRATHRKPSAIHSADLADPELSAMLLQVGSEIAAFEPDFHSGHNNDWMSARFVGFYPSFQDAADDLGMIEIIPPHCDCRRPVETMDVVSRIIR</sequence>
<organism evidence="1 2">
    <name type="scientific">Thalassospira xiamenensis</name>
    <dbReference type="NCBI Taxonomy" id="220697"/>
    <lineage>
        <taxon>Bacteria</taxon>
        <taxon>Pseudomonadati</taxon>
        <taxon>Pseudomonadota</taxon>
        <taxon>Alphaproteobacteria</taxon>
        <taxon>Rhodospirillales</taxon>
        <taxon>Thalassospiraceae</taxon>
        <taxon>Thalassospira</taxon>
    </lineage>
</organism>
<dbReference type="Proteomes" id="UP000219068">
    <property type="component" value="Unassembled WGS sequence"/>
</dbReference>
<evidence type="ECO:0000313" key="1">
    <source>
        <dbReference type="EMBL" id="SOC27497.1"/>
    </source>
</evidence>
<accession>A0A285TUD9</accession>
<name>A0A285TUD9_9PROT</name>